<reference evidence="3" key="1">
    <citation type="journal article" date="2019" name="Int. J. Syst. Evol. Microbiol.">
        <title>The Global Catalogue of Microorganisms (GCM) 10K type strain sequencing project: providing services to taxonomists for standard genome sequencing and annotation.</title>
        <authorList>
            <consortium name="The Broad Institute Genomics Platform"/>
            <consortium name="The Broad Institute Genome Sequencing Center for Infectious Disease"/>
            <person name="Wu L."/>
            <person name="Ma J."/>
        </authorList>
    </citation>
    <scope>NUCLEOTIDE SEQUENCE [LARGE SCALE GENOMIC DNA]</scope>
    <source>
        <strain evidence="3">CCUG 60523</strain>
    </source>
</reference>
<gene>
    <name evidence="2" type="ORF">ACFOSV_01645</name>
</gene>
<protein>
    <submittedName>
        <fullName evidence="2">Uncharacterized protein</fullName>
    </submittedName>
</protein>
<organism evidence="2 3">
    <name type="scientific">Algoriphagus namhaensis</name>
    <dbReference type="NCBI Taxonomy" id="915353"/>
    <lineage>
        <taxon>Bacteria</taxon>
        <taxon>Pseudomonadati</taxon>
        <taxon>Bacteroidota</taxon>
        <taxon>Cytophagia</taxon>
        <taxon>Cytophagales</taxon>
        <taxon>Cyclobacteriaceae</taxon>
        <taxon>Algoriphagus</taxon>
    </lineage>
</organism>
<dbReference type="Proteomes" id="UP001595805">
    <property type="component" value="Unassembled WGS sequence"/>
</dbReference>
<name>A0ABV8APR1_9BACT</name>
<feature type="transmembrane region" description="Helical" evidence="1">
    <location>
        <begin position="197"/>
        <end position="218"/>
    </location>
</feature>
<evidence type="ECO:0000313" key="2">
    <source>
        <dbReference type="EMBL" id="MFC3878856.1"/>
    </source>
</evidence>
<keyword evidence="1" id="KW-0472">Membrane</keyword>
<sequence length="230" mass="26871">MERRELTQEEIIRVQKAIQVKEITSAEILMEIYDHYVSHLEKESAANFDQELFELEKKFTYSYCHALQAKLLKATKKDIHKTQWAIVKSYFTWPRFIGTLSVLILLTYFWNNLEGKERGLVTALPMGILGVVFIAIWFQSHQKVKKIKKAIGQKSVIHSSYFSNITLQFVLVLGLFNMFIHIPKILGFEGEAYFDGIYFIVMSFILCLFYLTYCLSLIETWKIKSKSALI</sequence>
<accession>A0ABV8APR1</accession>
<evidence type="ECO:0000313" key="3">
    <source>
        <dbReference type="Proteomes" id="UP001595805"/>
    </source>
</evidence>
<keyword evidence="3" id="KW-1185">Reference proteome</keyword>
<feature type="transmembrane region" description="Helical" evidence="1">
    <location>
        <begin position="122"/>
        <end position="140"/>
    </location>
</feature>
<dbReference type="EMBL" id="JBHRZS010000002">
    <property type="protein sequence ID" value="MFC3878856.1"/>
    <property type="molecule type" value="Genomic_DNA"/>
</dbReference>
<feature type="transmembrane region" description="Helical" evidence="1">
    <location>
        <begin position="161"/>
        <end position="182"/>
    </location>
</feature>
<comment type="caution">
    <text evidence="2">The sequence shown here is derived from an EMBL/GenBank/DDBJ whole genome shotgun (WGS) entry which is preliminary data.</text>
</comment>
<dbReference type="RefSeq" id="WP_377902709.1">
    <property type="nucleotide sequence ID" value="NZ_JBHRZS010000002.1"/>
</dbReference>
<proteinExistence type="predicted"/>
<feature type="transmembrane region" description="Helical" evidence="1">
    <location>
        <begin position="90"/>
        <end position="110"/>
    </location>
</feature>
<keyword evidence="1" id="KW-1133">Transmembrane helix</keyword>
<evidence type="ECO:0000256" key="1">
    <source>
        <dbReference type="SAM" id="Phobius"/>
    </source>
</evidence>
<keyword evidence="1" id="KW-0812">Transmembrane</keyword>